<evidence type="ECO:0000256" key="1">
    <source>
        <dbReference type="SAM" id="Phobius"/>
    </source>
</evidence>
<gene>
    <name evidence="2" type="ORF">IAA19_08390</name>
</gene>
<evidence type="ECO:0000313" key="3">
    <source>
        <dbReference type="Proteomes" id="UP000824062"/>
    </source>
</evidence>
<organism evidence="2 3">
    <name type="scientific">Candidatus Olsenella pullistercoris</name>
    <dbReference type="NCBI Taxonomy" id="2838712"/>
    <lineage>
        <taxon>Bacteria</taxon>
        <taxon>Bacillati</taxon>
        <taxon>Actinomycetota</taxon>
        <taxon>Coriobacteriia</taxon>
        <taxon>Coriobacteriales</taxon>
        <taxon>Atopobiaceae</taxon>
        <taxon>Olsenella</taxon>
    </lineage>
</organism>
<proteinExistence type="predicted"/>
<reference evidence="2" key="2">
    <citation type="submission" date="2021-04" db="EMBL/GenBank/DDBJ databases">
        <authorList>
            <person name="Gilroy R."/>
        </authorList>
    </citation>
    <scope>NUCLEOTIDE SEQUENCE</scope>
    <source>
        <strain evidence="2">ChiHjej12B11-14209</strain>
    </source>
</reference>
<keyword evidence="1" id="KW-1133">Transmembrane helix</keyword>
<comment type="caution">
    <text evidence="2">The sequence shown here is derived from an EMBL/GenBank/DDBJ whole genome shotgun (WGS) entry which is preliminary data.</text>
</comment>
<evidence type="ECO:0000313" key="2">
    <source>
        <dbReference type="EMBL" id="HIZ47016.1"/>
    </source>
</evidence>
<name>A0A9D2JEN7_9ACTN</name>
<protein>
    <recommendedName>
        <fullName evidence="4">Cell envelope-related transcriptional attenuator domain-containing protein</fullName>
    </recommendedName>
</protein>
<sequence length="260" mass="26079">MARKRERFERTDVPSPSPRRNAIGAVVCAAALAVAALVVVLVWNHVSQDTNLGDVSLGDAIGQQAAAPDAGEGYVATEGVSCTLLLTADSLDEQGATLSAARILAVNEAQGTASLVSLPTDLALTVDGGQTTLAELFSSEGYAACVVPVASAAGVSFSNVVLATSDVIEEAASLAGQGTADLVSSASGLLSRIRTNMDATGLLSLAESLSAIGVSNLSASDAPLVAETTTDEEGNAQETGRQVLDQTQLGLALGTLAPAN</sequence>
<feature type="transmembrane region" description="Helical" evidence="1">
    <location>
        <begin position="21"/>
        <end position="43"/>
    </location>
</feature>
<accession>A0A9D2JEN7</accession>
<keyword evidence="1" id="KW-0472">Membrane</keyword>
<reference evidence="2" key="1">
    <citation type="journal article" date="2021" name="PeerJ">
        <title>Extensive microbial diversity within the chicken gut microbiome revealed by metagenomics and culture.</title>
        <authorList>
            <person name="Gilroy R."/>
            <person name="Ravi A."/>
            <person name="Getino M."/>
            <person name="Pursley I."/>
            <person name="Horton D.L."/>
            <person name="Alikhan N.F."/>
            <person name="Baker D."/>
            <person name="Gharbi K."/>
            <person name="Hall N."/>
            <person name="Watson M."/>
            <person name="Adriaenssens E.M."/>
            <person name="Foster-Nyarko E."/>
            <person name="Jarju S."/>
            <person name="Secka A."/>
            <person name="Antonio M."/>
            <person name="Oren A."/>
            <person name="Chaudhuri R.R."/>
            <person name="La Ragione R."/>
            <person name="Hildebrand F."/>
            <person name="Pallen M.J."/>
        </authorList>
    </citation>
    <scope>NUCLEOTIDE SEQUENCE</scope>
    <source>
        <strain evidence="2">ChiHjej12B11-14209</strain>
    </source>
</reference>
<dbReference type="Proteomes" id="UP000824062">
    <property type="component" value="Unassembled WGS sequence"/>
</dbReference>
<dbReference type="EMBL" id="DXBM01000068">
    <property type="protein sequence ID" value="HIZ47016.1"/>
    <property type="molecule type" value="Genomic_DNA"/>
</dbReference>
<dbReference type="AlphaFoldDB" id="A0A9D2JEN7"/>
<evidence type="ECO:0008006" key="4">
    <source>
        <dbReference type="Google" id="ProtNLM"/>
    </source>
</evidence>
<keyword evidence="1" id="KW-0812">Transmembrane</keyword>